<dbReference type="Gene3D" id="1.10.132.100">
    <property type="match status" value="1"/>
</dbReference>
<reference evidence="1" key="2">
    <citation type="submission" date="2020-09" db="EMBL/GenBank/DDBJ databases">
        <authorList>
            <person name="Sun Q."/>
            <person name="Zhou Y."/>
        </authorList>
    </citation>
    <scope>NUCLEOTIDE SEQUENCE</scope>
    <source>
        <strain evidence="1">CGMCC 1.15794</strain>
    </source>
</reference>
<dbReference type="CDD" id="cd09729">
    <property type="entry name" value="Cse1_I-E"/>
    <property type="match status" value="1"/>
</dbReference>
<name>A0A917MNI8_9MICO</name>
<dbReference type="RefSeq" id="WP_188757301.1">
    <property type="nucleotide sequence ID" value="NZ_BMJY01000027.1"/>
</dbReference>
<dbReference type="AlphaFoldDB" id="A0A917MNI8"/>
<reference evidence="1" key="1">
    <citation type="journal article" date="2014" name="Int. J. Syst. Evol. Microbiol.">
        <title>Complete genome sequence of Corynebacterium casei LMG S-19264T (=DSM 44701T), isolated from a smear-ripened cheese.</title>
        <authorList>
            <consortium name="US DOE Joint Genome Institute (JGI-PGF)"/>
            <person name="Walter F."/>
            <person name="Albersmeier A."/>
            <person name="Kalinowski J."/>
            <person name="Ruckert C."/>
        </authorList>
    </citation>
    <scope>NUCLEOTIDE SEQUENCE</scope>
    <source>
        <strain evidence="1">CGMCC 1.15794</strain>
    </source>
</reference>
<dbReference type="NCBIfam" id="TIGR02547">
    <property type="entry name" value="casA_cse1"/>
    <property type="match status" value="1"/>
</dbReference>
<dbReference type="Pfam" id="PF09481">
    <property type="entry name" value="CRISPR_Cse1"/>
    <property type="match status" value="1"/>
</dbReference>
<gene>
    <name evidence="1" type="ORF">GCM10010921_30960</name>
</gene>
<dbReference type="EMBL" id="BMJY01000027">
    <property type="protein sequence ID" value="GGH51502.1"/>
    <property type="molecule type" value="Genomic_DNA"/>
</dbReference>
<evidence type="ECO:0000313" key="2">
    <source>
        <dbReference type="Proteomes" id="UP000657592"/>
    </source>
</evidence>
<proteinExistence type="predicted"/>
<sequence>MTPPAALRFNLIDNPWIVVRRLDGAVAELSLRQAFREADSIREVGGELPTQSFAITRLLLAILYRATSDDRSATGWETADWAEWWRDGLPLDLIEEYLDFFADRFDLFHPERPFFQVAALRTARDEMKDTGALILDLPSNNRLFTTRSGPASLRLSFAEAARWLVNAQAFDPSGIKSGAVGDPRVKGGRGYPIGLAWAGNLGGVMIEGDTLRETLLLNLVLPGESGVVLDAKADVPPWEELECDGPAPRDGLYPRGPVRLFTWQARRIRLIPDGDRVVGCILANGDELKPKNQHHVEPMTAWRYSEPQSKKLKTPTYMPRAHQADRAFWRGIGALLPQLDSTRTKDGHPHALHPAILEALATRSGGIDSTYRLRVRAVGVAYGSNNSVVDDVIDDRIVMQLALLESTNAELAAEATNAVSLADEGVFALRNLAGNLVRAAGGDGESARAEAGAAAYARLDPPYRRWLASLGDGTLPQAAMDAWKTAARGILRELGDELIRDAGPAAWAGREVRGRAGMELVTTARAAHWFAEALRRTFRTSAEAAARLEAQIHTDEPTGEEPAA</sequence>
<protein>
    <submittedName>
        <fullName evidence="1">Type I-E CRISPR-associated protein Cse1/CasA</fullName>
    </submittedName>
</protein>
<organism evidence="1 2">
    <name type="scientific">Microbacterium album</name>
    <dbReference type="NCBI Taxonomy" id="2053191"/>
    <lineage>
        <taxon>Bacteria</taxon>
        <taxon>Bacillati</taxon>
        <taxon>Actinomycetota</taxon>
        <taxon>Actinomycetes</taxon>
        <taxon>Micrococcales</taxon>
        <taxon>Microbacteriaceae</taxon>
        <taxon>Microbacterium</taxon>
    </lineage>
</organism>
<evidence type="ECO:0000313" key="1">
    <source>
        <dbReference type="EMBL" id="GGH51502.1"/>
    </source>
</evidence>
<comment type="caution">
    <text evidence="1">The sequence shown here is derived from an EMBL/GenBank/DDBJ whole genome shotgun (WGS) entry which is preliminary data.</text>
</comment>
<keyword evidence="2" id="KW-1185">Reference proteome</keyword>
<dbReference type="InterPro" id="IPR013381">
    <property type="entry name" value="CRISPR-assoc_prot_Cse1"/>
</dbReference>
<accession>A0A917MNI8</accession>
<dbReference type="Proteomes" id="UP000657592">
    <property type="component" value="Unassembled WGS sequence"/>
</dbReference>